<dbReference type="InterPro" id="IPR005537">
    <property type="entry name" value="RAMP_III_fam"/>
</dbReference>
<dbReference type="NCBIfam" id="TIGR01894">
    <property type="entry name" value="cas_TM1795_cmr1"/>
    <property type="match status" value="1"/>
</dbReference>
<dbReference type="RefSeq" id="WP_143713954.1">
    <property type="nucleotide sequence ID" value="NZ_CZVW01000026.1"/>
</dbReference>
<keyword evidence="1" id="KW-0051">Antiviral defense</keyword>
<protein>
    <submittedName>
        <fullName evidence="4">CRISPR type III-B/RAMP module RAMP protein Cmr1</fullName>
    </submittedName>
</protein>
<gene>
    <name evidence="4" type="ORF">JGI23_01779</name>
</gene>
<name>A0A0P1NZW0_9BACT</name>
<feature type="region of interest" description="Disordered" evidence="2">
    <location>
        <begin position="89"/>
        <end position="108"/>
    </location>
</feature>
<dbReference type="AlphaFoldDB" id="A0A0P1NZW0"/>
<dbReference type="Pfam" id="PF03787">
    <property type="entry name" value="RAMPs"/>
    <property type="match status" value="1"/>
</dbReference>
<dbReference type="GO" id="GO:0051607">
    <property type="term" value="P:defense response to virus"/>
    <property type="evidence" value="ECO:0007669"/>
    <property type="project" value="UniProtKB-KW"/>
</dbReference>
<evidence type="ECO:0000313" key="5">
    <source>
        <dbReference type="Proteomes" id="UP000199197"/>
    </source>
</evidence>
<dbReference type="OrthoDB" id="190500at2"/>
<proteinExistence type="predicted"/>
<evidence type="ECO:0000256" key="1">
    <source>
        <dbReference type="ARBA" id="ARBA00023118"/>
    </source>
</evidence>
<organism evidence="4 5">
    <name type="scientific">Candidatus Chryseopegocella kryptomonas</name>
    <dbReference type="NCBI Taxonomy" id="1633643"/>
    <lineage>
        <taxon>Bacteria</taxon>
        <taxon>Pseudomonadati</taxon>
        <taxon>Candidatus Kryptoniota</taxon>
        <taxon>Candidatus Chryseopegocella</taxon>
    </lineage>
</organism>
<sequence>MMRTFNLKCKIITPLFLGGAKQQAELRTQSINGILRWWFRIAGGSIEDERRIFGWGGEGANQGLVRMSLGKEEFNKAFLEKEIERTEKEMEETEEKLKEEKNHEEKQELQKKLNSLKERLDQLTQIKNKIEEFLSKSENERIKEIVKYFYFIYYPIYLKLEGYSYLGFSLKANQRELIPEDTTFTLTIRFHPKSTDEDIKKFFCALWLAFNLGNFGSRSRRGLGSVMIEEIKGDFPNNFNLKFKPEDNIEKWLKEQLNYIKSLGFWQARNDIPFVFSENFKIYKVEKENFKKWGDWVEKVQSGRSGRYLKNSWGLKQIINWQEILDFMGFLLMAFRSYRNPDYQNAKNILQGNRTNNLFERPIFGLPLNFFYSSINKKGQVNLINLKQGNENLRRASPLMFKILKFGNNYEGFFIVAKSKFMPGESKLVFSGVDVNLPSNKWKALDEFIKALLEEYNIIKEVKICSNSK</sequence>
<evidence type="ECO:0000259" key="3">
    <source>
        <dbReference type="Pfam" id="PF03787"/>
    </source>
</evidence>
<accession>A0A0P1NZW0</accession>
<feature type="domain" description="CRISPR type III-associated protein" evidence="3">
    <location>
        <begin position="8"/>
        <end position="226"/>
    </location>
</feature>
<dbReference type="InterPro" id="IPR007522">
    <property type="entry name" value="CRISPR-assoc_prot_TM1795"/>
</dbReference>
<dbReference type="EMBL" id="CZVW01000026">
    <property type="protein sequence ID" value="CUT04680.1"/>
    <property type="molecule type" value="Genomic_DNA"/>
</dbReference>
<evidence type="ECO:0000256" key="2">
    <source>
        <dbReference type="SAM" id="MobiDB-lite"/>
    </source>
</evidence>
<feature type="compositionally biased region" description="Basic and acidic residues" evidence="2">
    <location>
        <begin position="95"/>
        <end position="108"/>
    </location>
</feature>
<keyword evidence="5" id="KW-1185">Reference proteome</keyword>
<reference evidence="5" key="1">
    <citation type="submission" date="2015-11" db="EMBL/GenBank/DDBJ databases">
        <authorList>
            <person name="Varghese N."/>
        </authorList>
    </citation>
    <scope>NUCLEOTIDE SEQUENCE [LARGE SCALE GENOMIC DNA]</scope>
    <source>
        <strain evidence="5">JGI-23</strain>
    </source>
</reference>
<evidence type="ECO:0000313" key="4">
    <source>
        <dbReference type="EMBL" id="CUT04680.1"/>
    </source>
</evidence>
<dbReference type="Proteomes" id="UP000199197">
    <property type="component" value="Unassembled WGS sequence"/>
</dbReference>